<dbReference type="InterPro" id="IPR000515">
    <property type="entry name" value="MetI-like"/>
</dbReference>
<dbReference type="InterPro" id="IPR035906">
    <property type="entry name" value="MetI-like_sf"/>
</dbReference>
<evidence type="ECO:0000256" key="6">
    <source>
        <dbReference type="ARBA" id="ARBA00023136"/>
    </source>
</evidence>
<keyword evidence="6 7" id="KW-0472">Membrane</keyword>
<evidence type="ECO:0000256" key="1">
    <source>
        <dbReference type="ARBA" id="ARBA00004651"/>
    </source>
</evidence>
<dbReference type="CDD" id="cd06261">
    <property type="entry name" value="TM_PBP2"/>
    <property type="match status" value="1"/>
</dbReference>
<protein>
    <submittedName>
        <fullName evidence="9">Carbohydrate ABC transporter membrane protein 2, CUT1 family</fullName>
    </submittedName>
</protein>
<dbReference type="GO" id="GO:0005886">
    <property type="term" value="C:plasma membrane"/>
    <property type="evidence" value="ECO:0007669"/>
    <property type="project" value="UniProtKB-SubCell"/>
</dbReference>
<evidence type="ECO:0000259" key="8">
    <source>
        <dbReference type="PROSITE" id="PS50928"/>
    </source>
</evidence>
<dbReference type="GO" id="GO:0055085">
    <property type="term" value="P:transmembrane transport"/>
    <property type="evidence" value="ECO:0007669"/>
    <property type="project" value="InterPro"/>
</dbReference>
<feature type="transmembrane region" description="Helical" evidence="7">
    <location>
        <begin position="120"/>
        <end position="142"/>
    </location>
</feature>
<name>A0A1M6A3E4_9RHOB</name>
<dbReference type="AlphaFoldDB" id="A0A1M6A3E4"/>
<keyword evidence="5 7" id="KW-1133">Transmembrane helix</keyword>
<dbReference type="RefSeq" id="WP_073325710.1">
    <property type="nucleotide sequence ID" value="NZ_FQYO01000001.1"/>
</dbReference>
<evidence type="ECO:0000256" key="2">
    <source>
        <dbReference type="ARBA" id="ARBA00022448"/>
    </source>
</evidence>
<dbReference type="EMBL" id="FQYO01000001">
    <property type="protein sequence ID" value="SHI30673.1"/>
    <property type="molecule type" value="Genomic_DNA"/>
</dbReference>
<evidence type="ECO:0000256" key="5">
    <source>
        <dbReference type="ARBA" id="ARBA00022989"/>
    </source>
</evidence>
<feature type="domain" description="ABC transmembrane type-1" evidence="8">
    <location>
        <begin position="85"/>
        <end position="276"/>
    </location>
</feature>
<evidence type="ECO:0000313" key="10">
    <source>
        <dbReference type="Proteomes" id="UP000184292"/>
    </source>
</evidence>
<keyword evidence="4 7" id="KW-0812">Transmembrane</keyword>
<proteinExistence type="inferred from homology"/>
<evidence type="ECO:0000256" key="3">
    <source>
        <dbReference type="ARBA" id="ARBA00022475"/>
    </source>
</evidence>
<dbReference type="OrthoDB" id="9815445at2"/>
<dbReference type="Pfam" id="PF00528">
    <property type="entry name" value="BPD_transp_1"/>
    <property type="match status" value="1"/>
</dbReference>
<evidence type="ECO:0000256" key="7">
    <source>
        <dbReference type="RuleBase" id="RU363032"/>
    </source>
</evidence>
<comment type="subcellular location">
    <subcellularLocation>
        <location evidence="1 7">Cell membrane</location>
        <topology evidence="1 7">Multi-pass membrane protein</topology>
    </subcellularLocation>
</comment>
<dbReference type="SUPFAM" id="SSF161098">
    <property type="entry name" value="MetI-like"/>
    <property type="match status" value="1"/>
</dbReference>
<keyword evidence="10" id="KW-1185">Reference proteome</keyword>
<reference evidence="9 10" key="1">
    <citation type="submission" date="2016-11" db="EMBL/GenBank/DDBJ databases">
        <authorList>
            <person name="Jaros S."/>
            <person name="Januszkiewicz K."/>
            <person name="Wedrychowicz H."/>
        </authorList>
    </citation>
    <scope>NUCLEOTIDE SEQUENCE [LARGE SCALE GENOMIC DNA]</scope>
    <source>
        <strain evidence="9 10">DSM 100565</strain>
    </source>
</reference>
<gene>
    <name evidence="9" type="ORF">SAMN05444417_0178</name>
</gene>
<feature type="transmembrane region" description="Helical" evidence="7">
    <location>
        <begin position="25"/>
        <end position="47"/>
    </location>
</feature>
<sequence>MSVAADERHGDRGGRGILSTYGRDGLIQIVLIANSVIMLFPVVIMVFSGFKTNMEIFQAPFRIPDFTDIGNFVTMATQTNFLRYLLNSLLVTGTALLATGILGIMAAYALARYTFAGASFILLFFMSGLMLPLKLAVIPLFILFRDLGILDSYWALIAIYTAMGLPSTVFILTGFIRTLPSELEDAARMDGASEARILWQIMLPLCRPALVIAGIYNLVPIWNDFFFPLVFIQTDALKTLPQGLTTFIGEYSTDYGAMFAGLTLAAAPITLLYIALSRQFINGMTSGAVK</sequence>
<dbReference type="PROSITE" id="PS50928">
    <property type="entry name" value="ABC_TM1"/>
    <property type="match status" value="1"/>
</dbReference>
<feature type="transmembrane region" description="Helical" evidence="7">
    <location>
        <begin position="84"/>
        <end position="108"/>
    </location>
</feature>
<accession>A0A1M6A3E4</accession>
<keyword evidence="3" id="KW-1003">Cell membrane</keyword>
<dbReference type="PANTHER" id="PTHR43744:SF12">
    <property type="entry name" value="ABC TRANSPORTER PERMEASE PROTEIN MG189-RELATED"/>
    <property type="match status" value="1"/>
</dbReference>
<evidence type="ECO:0000313" key="9">
    <source>
        <dbReference type="EMBL" id="SHI30673.1"/>
    </source>
</evidence>
<dbReference type="PANTHER" id="PTHR43744">
    <property type="entry name" value="ABC TRANSPORTER PERMEASE PROTEIN MG189-RELATED-RELATED"/>
    <property type="match status" value="1"/>
</dbReference>
<keyword evidence="2 7" id="KW-0813">Transport</keyword>
<feature type="transmembrane region" description="Helical" evidence="7">
    <location>
        <begin position="197"/>
        <end position="219"/>
    </location>
</feature>
<dbReference type="Gene3D" id="1.10.3720.10">
    <property type="entry name" value="MetI-like"/>
    <property type="match status" value="1"/>
</dbReference>
<comment type="similarity">
    <text evidence="7">Belongs to the binding-protein-dependent transport system permease family.</text>
</comment>
<dbReference type="STRING" id="1447782.SAMN05444417_0178"/>
<dbReference type="Proteomes" id="UP000184292">
    <property type="component" value="Unassembled WGS sequence"/>
</dbReference>
<organism evidence="9 10">
    <name type="scientific">Wenxinia saemankumensis</name>
    <dbReference type="NCBI Taxonomy" id="1447782"/>
    <lineage>
        <taxon>Bacteria</taxon>
        <taxon>Pseudomonadati</taxon>
        <taxon>Pseudomonadota</taxon>
        <taxon>Alphaproteobacteria</taxon>
        <taxon>Rhodobacterales</taxon>
        <taxon>Roseobacteraceae</taxon>
        <taxon>Wenxinia</taxon>
    </lineage>
</organism>
<feature type="transmembrane region" description="Helical" evidence="7">
    <location>
        <begin position="154"/>
        <end position="176"/>
    </location>
</feature>
<evidence type="ECO:0000256" key="4">
    <source>
        <dbReference type="ARBA" id="ARBA00022692"/>
    </source>
</evidence>
<feature type="transmembrane region" description="Helical" evidence="7">
    <location>
        <begin position="255"/>
        <end position="276"/>
    </location>
</feature>